<proteinExistence type="predicted"/>
<dbReference type="AlphaFoldDB" id="A0A1F8AT28"/>
<evidence type="ECO:0000313" key="3">
    <source>
        <dbReference type="Proteomes" id="UP000178603"/>
    </source>
</evidence>
<name>A0A1F8AT28_9BACT</name>
<dbReference type="Pfam" id="PF13173">
    <property type="entry name" value="AAA_14"/>
    <property type="match status" value="1"/>
</dbReference>
<dbReference type="PANTHER" id="PTHR43566">
    <property type="entry name" value="CONSERVED PROTEIN"/>
    <property type="match status" value="1"/>
</dbReference>
<dbReference type="Gene3D" id="3.40.50.300">
    <property type="entry name" value="P-loop containing nucleotide triphosphate hydrolases"/>
    <property type="match status" value="1"/>
</dbReference>
<dbReference type="EMBL" id="MGGW01000011">
    <property type="protein sequence ID" value="OGM54649.1"/>
    <property type="molecule type" value="Genomic_DNA"/>
</dbReference>
<accession>A0A1F8AT28</accession>
<evidence type="ECO:0000259" key="1">
    <source>
        <dbReference type="SMART" id="SM00382"/>
    </source>
</evidence>
<dbReference type="SUPFAM" id="SSF52540">
    <property type="entry name" value="P-loop containing nucleoside triphosphate hydrolases"/>
    <property type="match status" value="1"/>
</dbReference>
<dbReference type="InterPro" id="IPR027417">
    <property type="entry name" value="P-loop_NTPase"/>
</dbReference>
<dbReference type="InterPro" id="IPR041682">
    <property type="entry name" value="AAA_14"/>
</dbReference>
<dbReference type="Pfam" id="PF13635">
    <property type="entry name" value="DUF4143"/>
    <property type="match status" value="1"/>
</dbReference>
<dbReference type="InterPro" id="IPR025420">
    <property type="entry name" value="DUF4143"/>
</dbReference>
<dbReference type="SMART" id="SM00382">
    <property type="entry name" value="AAA"/>
    <property type="match status" value="1"/>
</dbReference>
<gene>
    <name evidence="2" type="ORF">A3E44_02380</name>
</gene>
<protein>
    <recommendedName>
        <fullName evidence="1">AAA+ ATPase domain-containing protein</fullName>
    </recommendedName>
</protein>
<dbReference type="InterPro" id="IPR003593">
    <property type="entry name" value="AAA+_ATPase"/>
</dbReference>
<organism evidence="2 3">
    <name type="scientific">Candidatus Woesebacteria bacterium RIFCSPHIGHO2_12_FULL_41_24</name>
    <dbReference type="NCBI Taxonomy" id="1802510"/>
    <lineage>
        <taxon>Bacteria</taxon>
        <taxon>Candidatus Woeseibacteriota</taxon>
    </lineage>
</organism>
<sequence length="376" mass="43356">MYIKRHLEEVLKANLFQGKVVIVYGARQVGKTTLVKKVVEDLKIPSGYLNCDELDVLSRLQNAQTSEALMQVVGGNKLVVIDEAQRIKNIGLKLKLMVDNFPQIQIIATGSSSFDLANEINEPLTGRIFEFWLFPLSLGELFNKDQVIEAKRKLETLLVYGSYPDVYQLESEETKAQRVKYLAANYLYKDILKFNNVKNSDTVLKFIQALALQIGSEVSYNELASMVGVGKRMIAEYVELLEKAFIIFRLTPYSGNLRKAIGKMRKIYFLDLGIRNAVINNLNPINIRDDIGKLWENFVIAEKYKQQLGLGFATNYYFWRTYDRQEVDLVEDKGGQLHGWEITWGDRKKTPPRAWMGYKNVNWQLVNRDNYLDRLL</sequence>
<reference evidence="2 3" key="1">
    <citation type="journal article" date="2016" name="Nat. Commun.">
        <title>Thousands of microbial genomes shed light on interconnected biogeochemical processes in an aquifer system.</title>
        <authorList>
            <person name="Anantharaman K."/>
            <person name="Brown C.T."/>
            <person name="Hug L.A."/>
            <person name="Sharon I."/>
            <person name="Castelle C.J."/>
            <person name="Probst A.J."/>
            <person name="Thomas B.C."/>
            <person name="Singh A."/>
            <person name="Wilkins M.J."/>
            <person name="Karaoz U."/>
            <person name="Brodie E.L."/>
            <person name="Williams K.H."/>
            <person name="Hubbard S.S."/>
            <person name="Banfield J.F."/>
        </authorList>
    </citation>
    <scope>NUCLEOTIDE SEQUENCE [LARGE SCALE GENOMIC DNA]</scope>
</reference>
<evidence type="ECO:0000313" key="2">
    <source>
        <dbReference type="EMBL" id="OGM54649.1"/>
    </source>
</evidence>
<dbReference type="PANTHER" id="PTHR43566:SF1">
    <property type="entry name" value="AAA+ ATPASE DOMAIN-CONTAINING PROTEIN"/>
    <property type="match status" value="1"/>
</dbReference>
<feature type="domain" description="AAA+ ATPase" evidence="1">
    <location>
        <begin position="17"/>
        <end position="134"/>
    </location>
</feature>
<comment type="caution">
    <text evidence="2">The sequence shown here is derived from an EMBL/GenBank/DDBJ whole genome shotgun (WGS) entry which is preliminary data.</text>
</comment>
<dbReference type="Proteomes" id="UP000178603">
    <property type="component" value="Unassembled WGS sequence"/>
</dbReference>